<dbReference type="GO" id="GO:0006260">
    <property type="term" value="P:DNA replication"/>
    <property type="evidence" value="ECO:0007669"/>
    <property type="project" value="UniProtKB-KW"/>
</dbReference>
<dbReference type="AlphaFoldDB" id="A0A7K1LFY0"/>
<dbReference type="NCBIfam" id="TIGR00619">
    <property type="entry name" value="sbcd"/>
    <property type="match status" value="1"/>
</dbReference>
<evidence type="ECO:0000313" key="11">
    <source>
        <dbReference type="Proteomes" id="UP000462152"/>
    </source>
</evidence>
<feature type="domain" description="Calcineurin-like phosphoesterase" evidence="8">
    <location>
        <begin position="1"/>
        <end position="212"/>
    </location>
</feature>
<evidence type="ECO:0000313" key="10">
    <source>
        <dbReference type="EMBL" id="MUN54104.1"/>
    </source>
</evidence>
<dbReference type="InterPro" id="IPR029052">
    <property type="entry name" value="Metallo-depent_PP-like"/>
</dbReference>
<keyword evidence="7" id="KW-0235">DNA replication</keyword>
<dbReference type="InterPro" id="IPR004593">
    <property type="entry name" value="SbcD"/>
</dbReference>
<name>A0A7K1LFY0_9MICC</name>
<evidence type="ECO:0000256" key="1">
    <source>
        <dbReference type="ARBA" id="ARBA00010555"/>
    </source>
</evidence>
<dbReference type="PANTHER" id="PTHR30337">
    <property type="entry name" value="COMPONENT OF ATP-DEPENDENT DSDNA EXONUCLEASE"/>
    <property type="match status" value="1"/>
</dbReference>
<dbReference type="Pfam" id="PF00149">
    <property type="entry name" value="Metallophos"/>
    <property type="match status" value="1"/>
</dbReference>
<dbReference type="InterPro" id="IPR026843">
    <property type="entry name" value="SbcD_C"/>
</dbReference>
<evidence type="ECO:0000256" key="4">
    <source>
        <dbReference type="ARBA" id="ARBA00022722"/>
    </source>
</evidence>
<dbReference type="PANTHER" id="PTHR30337:SF0">
    <property type="entry name" value="NUCLEASE SBCCD SUBUNIT D"/>
    <property type="match status" value="1"/>
</dbReference>
<dbReference type="Pfam" id="PF12320">
    <property type="entry name" value="SbcD_C"/>
    <property type="match status" value="1"/>
</dbReference>
<comment type="caution">
    <text evidence="10">The sequence shown here is derived from an EMBL/GenBank/DDBJ whole genome shotgun (WGS) entry which is preliminary data.</text>
</comment>
<dbReference type="OrthoDB" id="9773856at2"/>
<proteinExistence type="inferred from homology"/>
<dbReference type="Proteomes" id="UP000462152">
    <property type="component" value="Unassembled WGS sequence"/>
</dbReference>
<dbReference type="GO" id="GO:0008408">
    <property type="term" value="F:3'-5' exonuclease activity"/>
    <property type="evidence" value="ECO:0007669"/>
    <property type="project" value="InterPro"/>
</dbReference>
<evidence type="ECO:0000256" key="2">
    <source>
        <dbReference type="ARBA" id="ARBA00011322"/>
    </source>
</evidence>
<keyword evidence="7" id="KW-0255">Endonuclease</keyword>
<dbReference type="InterPro" id="IPR041796">
    <property type="entry name" value="Mre11_N"/>
</dbReference>
<accession>A0A7K1LFY0</accession>
<dbReference type="Gene3D" id="3.60.21.10">
    <property type="match status" value="1"/>
</dbReference>
<dbReference type="GO" id="GO:0004519">
    <property type="term" value="F:endonuclease activity"/>
    <property type="evidence" value="ECO:0007669"/>
    <property type="project" value="UniProtKB-KW"/>
</dbReference>
<gene>
    <name evidence="7 10" type="primary">sbcD</name>
    <name evidence="10" type="ORF">GMA10_02500</name>
</gene>
<evidence type="ECO:0000256" key="6">
    <source>
        <dbReference type="ARBA" id="ARBA00022839"/>
    </source>
</evidence>
<feature type="domain" description="Nuclease SbcCD subunit D C-terminal" evidence="9">
    <location>
        <begin position="262"/>
        <end position="349"/>
    </location>
</feature>
<dbReference type="CDD" id="cd00840">
    <property type="entry name" value="MPP_Mre11_N"/>
    <property type="match status" value="1"/>
</dbReference>
<comment type="function">
    <text evidence="7">SbcCD cleaves DNA hairpin structures. These structures can inhibit DNA replication and are intermediates in certain DNA recombination reactions. The complex acts as a 3'-&gt;5' double strand exonuclease that can open hairpins. It also has a 5' single-strand endonuclease activity.</text>
</comment>
<evidence type="ECO:0000256" key="3">
    <source>
        <dbReference type="ARBA" id="ARBA00013365"/>
    </source>
</evidence>
<evidence type="ECO:0000259" key="9">
    <source>
        <dbReference type="Pfam" id="PF12320"/>
    </source>
</evidence>
<dbReference type="RefSeq" id="WP_129314186.1">
    <property type="nucleotide sequence ID" value="NZ_NOIQ01000001.1"/>
</dbReference>
<evidence type="ECO:0000259" key="8">
    <source>
        <dbReference type="Pfam" id="PF00149"/>
    </source>
</evidence>
<dbReference type="InterPro" id="IPR004843">
    <property type="entry name" value="Calcineurin-like_PHP"/>
</dbReference>
<evidence type="ECO:0000256" key="7">
    <source>
        <dbReference type="RuleBase" id="RU363069"/>
    </source>
</evidence>
<protein>
    <recommendedName>
        <fullName evidence="3 7">Nuclease SbcCD subunit D</fullName>
    </recommendedName>
</protein>
<evidence type="ECO:0000256" key="5">
    <source>
        <dbReference type="ARBA" id="ARBA00022801"/>
    </source>
</evidence>
<keyword evidence="4 7" id="KW-0540">Nuclease</keyword>
<dbReference type="SUPFAM" id="SSF56300">
    <property type="entry name" value="Metallo-dependent phosphatases"/>
    <property type="match status" value="1"/>
</dbReference>
<keyword evidence="7" id="KW-0233">DNA recombination</keyword>
<keyword evidence="6 7" id="KW-0269">Exonuclease</keyword>
<comment type="subunit">
    <text evidence="2 7">Heterodimer of SbcC and SbcD.</text>
</comment>
<dbReference type="GO" id="GO:0006310">
    <property type="term" value="P:DNA recombination"/>
    <property type="evidence" value="ECO:0007669"/>
    <property type="project" value="UniProtKB-KW"/>
</dbReference>
<sequence length="388" mass="42878">MRILHTSDLHLGRSFHGRSLFREQEAWARELVAVCEAQEVGAVIMAGDIYDQASPRTDVIDQFSRLLTRLRDLDVEVVLTSGNHDSAARLGFASNLLETAGVHFRTRIEDIDRPVRLADGTLVYGIPYLDPRSSAAVLGTGPTHHEVLSAAVERARDDRLRQPHHTAVIVAHCFASGAEGTDSERILDTGNLGVVSADIFDGFDYAALGHLHGRQAIRDTVRYSGSPLPFSFSEANHRKGYWLLDTSAETLQIEAGEWTKAVDLACISGELEDLLSSEDVAWAENCLCQVTLTDRRRPAHPMERLRDRFPETLELKFSGLEATERDTYASRMARAQSPAEACAAFYEQVRGRELDTREHEEITSAVAEAERLRAAGDMDSPSGEEGHA</sequence>
<keyword evidence="11" id="KW-1185">Reference proteome</keyword>
<dbReference type="InterPro" id="IPR050535">
    <property type="entry name" value="DNA_Repair-Maintenance_Comp"/>
</dbReference>
<reference evidence="10 11" key="1">
    <citation type="submission" date="2019-12" db="EMBL/GenBank/DDBJ databases">
        <authorList>
            <person name="Li J."/>
            <person name="Shi Y."/>
            <person name="Xu G."/>
            <person name="Xiao D."/>
            <person name="Ran X."/>
        </authorList>
    </citation>
    <scope>NUCLEOTIDE SEQUENCE [LARGE SCALE GENOMIC DNA]</scope>
    <source>
        <strain evidence="10 11">JCM 15915</strain>
    </source>
</reference>
<comment type="similarity">
    <text evidence="1 7">Belongs to the SbcD family.</text>
</comment>
<organism evidence="10 11">
    <name type="scientific">Rothia koreensis</name>
    <dbReference type="NCBI Taxonomy" id="592378"/>
    <lineage>
        <taxon>Bacteria</taxon>
        <taxon>Bacillati</taxon>
        <taxon>Actinomycetota</taxon>
        <taxon>Actinomycetes</taxon>
        <taxon>Micrococcales</taxon>
        <taxon>Micrococcaceae</taxon>
        <taxon>Rothia</taxon>
    </lineage>
</organism>
<keyword evidence="5 7" id="KW-0378">Hydrolase</keyword>
<dbReference type="EMBL" id="WOGT01000001">
    <property type="protein sequence ID" value="MUN54104.1"/>
    <property type="molecule type" value="Genomic_DNA"/>
</dbReference>